<dbReference type="InterPro" id="IPR013325">
    <property type="entry name" value="RNA_pol_sigma_r2"/>
</dbReference>
<reference evidence="9 10" key="1">
    <citation type="submission" date="2018-08" db="EMBL/GenBank/DDBJ databases">
        <title>Paenibacillus sp. M4BSY-1, whole genome shotgun sequence.</title>
        <authorList>
            <person name="Tuo L."/>
        </authorList>
    </citation>
    <scope>NUCLEOTIDE SEQUENCE [LARGE SCALE GENOMIC DNA]</scope>
    <source>
        <strain evidence="9 10">M4BSY-1</strain>
    </source>
</reference>
<evidence type="ECO:0000256" key="1">
    <source>
        <dbReference type="ARBA" id="ARBA00010641"/>
    </source>
</evidence>
<feature type="domain" description="RNA polymerase sigma factor 70 region 4 type 2" evidence="8">
    <location>
        <begin position="118"/>
        <end position="170"/>
    </location>
</feature>
<dbReference type="InterPro" id="IPR013324">
    <property type="entry name" value="RNA_pol_sigma_r3/r4-like"/>
</dbReference>
<proteinExistence type="inferred from homology"/>
<evidence type="ECO:0000256" key="6">
    <source>
        <dbReference type="RuleBase" id="RU000716"/>
    </source>
</evidence>
<feature type="domain" description="RNA polymerase sigma-70 region 2" evidence="7">
    <location>
        <begin position="24"/>
        <end position="86"/>
    </location>
</feature>
<dbReference type="AlphaFoldDB" id="A0A371P7A9"/>
<evidence type="ECO:0000259" key="7">
    <source>
        <dbReference type="Pfam" id="PF04542"/>
    </source>
</evidence>
<dbReference type="Pfam" id="PF04542">
    <property type="entry name" value="Sigma70_r2"/>
    <property type="match status" value="1"/>
</dbReference>
<dbReference type="OrthoDB" id="9794508at2"/>
<keyword evidence="4 6" id="KW-0238">DNA-binding</keyword>
<evidence type="ECO:0000259" key="8">
    <source>
        <dbReference type="Pfam" id="PF08281"/>
    </source>
</evidence>
<protein>
    <recommendedName>
        <fullName evidence="6">RNA polymerase sigma factor</fullName>
    </recommendedName>
</protein>
<dbReference type="Gene3D" id="1.10.1740.10">
    <property type="match status" value="1"/>
</dbReference>
<evidence type="ECO:0000256" key="2">
    <source>
        <dbReference type="ARBA" id="ARBA00023015"/>
    </source>
</evidence>
<evidence type="ECO:0000313" key="9">
    <source>
        <dbReference type="EMBL" id="REK71418.1"/>
    </source>
</evidence>
<evidence type="ECO:0000313" key="10">
    <source>
        <dbReference type="Proteomes" id="UP000261905"/>
    </source>
</evidence>
<dbReference type="RefSeq" id="WP_116048624.1">
    <property type="nucleotide sequence ID" value="NZ_QUBQ01000005.1"/>
</dbReference>
<accession>A0A371P7A9</accession>
<keyword evidence="10" id="KW-1185">Reference proteome</keyword>
<dbReference type="SUPFAM" id="SSF88659">
    <property type="entry name" value="Sigma3 and sigma4 domains of RNA polymerase sigma factors"/>
    <property type="match status" value="1"/>
</dbReference>
<organism evidence="9 10">
    <name type="scientific">Paenibacillus paeoniae</name>
    <dbReference type="NCBI Taxonomy" id="2292705"/>
    <lineage>
        <taxon>Bacteria</taxon>
        <taxon>Bacillati</taxon>
        <taxon>Bacillota</taxon>
        <taxon>Bacilli</taxon>
        <taxon>Bacillales</taxon>
        <taxon>Paenibacillaceae</taxon>
        <taxon>Paenibacillus</taxon>
    </lineage>
</organism>
<evidence type="ECO:0000256" key="4">
    <source>
        <dbReference type="ARBA" id="ARBA00023125"/>
    </source>
</evidence>
<evidence type="ECO:0000256" key="5">
    <source>
        <dbReference type="ARBA" id="ARBA00023163"/>
    </source>
</evidence>
<comment type="similarity">
    <text evidence="1 6">Belongs to the sigma-70 factor family. ECF subfamily.</text>
</comment>
<dbReference type="InterPro" id="IPR000838">
    <property type="entry name" value="RNA_pol_sigma70_ECF_CS"/>
</dbReference>
<dbReference type="PROSITE" id="PS01063">
    <property type="entry name" value="SIGMA70_ECF"/>
    <property type="match status" value="1"/>
</dbReference>
<dbReference type="GO" id="GO:0006352">
    <property type="term" value="P:DNA-templated transcription initiation"/>
    <property type="evidence" value="ECO:0007669"/>
    <property type="project" value="InterPro"/>
</dbReference>
<comment type="caution">
    <text evidence="9">The sequence shown here is derived from an EMBL/GenBank/DDBJ whole genome shotgun (WGS) entry which is preliminary data.</text>
</comment>
<dbReference type="Gene3D" id="1.10.10.10">
    <property type="entry name" value="Winged helix-like DNA-binding domain superfamily/Winged helix DNA-binding domain"/>
    <property type="match status" value="1"/>
</dbReference>
<dbReference type="Proteomes" id="UP000261905">
    <property type="component" value="Unassembled WGS sequence"/>
</dbReference>
<dbReference type="PANTHER" id="PTHR43133:SF46">
    <property type="entry name" value="RNA POLYMERASE SIGMA-70 FACTOR ECF SUBFAMILY"/>
    <property type="match status" value="1"/>
</dbReference>
<dbReference type="SUPFAM" id="SSF88946">
    <property type="entry name" value="Sigma2 domain of RNA polymerase sigma factors"/>
    <property type="match status" value="1"/>
</dbReference>
<keyword evidence="3 6" id="KW-0731">Sigma factor</keyword>
<evidence type="ECO:0000256" key="3">
    <source>
        <dbReference type="ARBA" id="ARBA00023082"/>
    </source>
</evidence>
<dbReference type="GO" id="GO:0006950">
    <property type="term" value="P:response to stress"/>
    <property type="evidence" value="ECO:0007669"/>
    <property type="project" value="UniProtKB-ARBA"/>
</dbReference>
<keyword evidence="5 6" id="KW-0804">Transcription</keyword>
<dbReference type="InterPro" id="IPR014284">
    <property type="entry name" value="RNA_pol_sigma-70_dom"/>
</dbReference>
<dbReference type="EMBL" id="QUBQ01000005">
    <property type="protein sequence ID" value="REK71418.1"/>
    <property type="molecule type" value="Genomic_DNA"/>
</dbReference>
<dbReference type="InterPro" id="IPR039425">
    <property type="entry name" value="RNA_pol_sigma-70-like"/>
</dbReference>
<name>A0A371P7A9_9BACL</name>
<dbReference type="GO" id="GO:0003677">
    <property type="term" value="F:DNA binding"/>
    <property type="evidence" value="ECO:0007669"/>
    <property type="project" value="UniProtKB-KW"/>
</dbReference>
<keyword evidence="2 6" id="KW-0805">Transcription regulation</keyword>
<sequence>MEKHYLHHLTPGFDRSAVLEDMMTEFGEDIWNFAYFLTRRRDAADDIAQDVFLIAYNRMYTFRGEASVKSWLLSITRNQSLKYLRNAFIRRTVLMGAYRAEGSTASAEQVVFERIASREVWETVIKLPRKHREVLLLAYHYQMKMDEIAATLDLSEGTVKSRLFRAKKKMSELLREKQEGGKDDG</sequence>
<dbReference type="Pfam" id="PF08281">
    <property type="entry name" value="Sigma70_r4_2"/>
    <property type="match status" value="1"/>
</dbReference>
<gene>
    <name evidence="9" type="ORF">DX130_20650</name>
</gene>
<dbReference type="NCBIfam" id="TIGR02937">
    <property type="entry name" value="sigma70-ECF"/>
    <property type="match status" value="1"/>
</dbReference>
<dbReference type="CDD" id="cd06171">
    <property type="entry name" value="Sigma70_r4"/>
    <property type="match status" value="1"/>
</dbReference>
<dbReference type="PANTHER" id="PTHR43133">
    <property type="entry name" value="RNA POLYMERASE ECF-TYPE SIGMA FACTO"/>
    <property type="match status" value="1"/>
</dbReference>
<dbReference type="InterPro" id="IPR013249">
    <property type="entry name" value="RNA_pol_sigma70_r4_t2"/>
</dbReference>
<dbReference type="InterPro" id="IPR036388">
    <property type="entry name" value="WH-like_DNA-bd_sf"/>
</dbReference>
<dbReference type="InterPro" id="IPR007627">
    <property type="entry name" value="RNA_pol_sigma70_r2"/>
</dbReference>
<dbReference type="GO" id="GO:0016987">
    <property type="term" value="F:sigma factor activity"/>
    <property type="evidence" value="ECO:0007669"/>
    <property type="project" value="UniProtKB-KW"/>
</dbReference>